<organism evidence="2 3">
    <name type="scientific">Bradyrhizobium australiense</name>
    <dbReference type="NCBI Taxonomy" id="2721161"/>
    <lineage>
        <taxon>Bacteria</taxon>
        <taxon>Pseudomonadati</taxon>
        <taxon>Pseudomonadota</taxon>
        <taxon>Alphaproteobacteria</taxon>
        <taxon>Hyphomicrobiales</taxon>
        <taxon>Nitrobacteraceae</taxon>
        <taxon>Bradyrhizobium</taxon>
    </lineage>
</organism>
<feature type="region of interest" description="Disordered" evidence="1">
    <location>
        <begin position="83"/>
        <end position="109"/>
    </location>
</feature>
<reference evidence="2 3" key="1">
    <citation type="submission" date="2020-03" db="EMBL/GenBank/DDBJ databases">
        <title>Bradyrhizobium diversity isolated from nodules of Indigofera sp.</title>
        <authorList>
            <person name="Klepa M."/>
            <person name="Helene L."/>
            <person name="Hungria M."/>
        </authorList>
    </citation>
    <scope>NUCLEOTIDE SEQUENCE [LARGE SCALE GENOMIC DNA]</scope>
    <source>
        <strain evidence="2 3">WSM 1791</strain>
    </source>
</reference>
<dbReference type="Proteomes" id="UP000544122">
    <property type="component" value="Unassembled WGS sequence"/>
</dbReference>
<evidence type="ECO:0000256" key="1">
    <source>
        <dbReference type="SAM" id="MobiDB-lite"/>
    </source>
</evidence>
<accession>A0A7Y4GRU0</accession>
<evidence type="ECO:0000313" key="2">
    <source>
        <dbReference type="EMBL" id="NOJ40810.1"/>
    </source>
</evidence>
<gene>
    <name evidence="2" type="ORF">HCN58_14565</name>
</gene>
<evidence type="ECO:0000313" key="3">
    <source>
        <dbReference type="Proteomes" id="UP000544122"/>
    </source>
</evidence>
<dbReference type="AlphaFoldDB" id="A0A7Y4GRU0"/>
<proteinExistence type="predicted"/>
<feature type="compositionally biased region" description="Basic residues" evidence="1">
    <location>
        <begin position="97"/>
        <end position="109"/>
    </location>
</feature>
<protein>
    <submittedName>
        <fullName evidence="2">Uncharacterized protein</fullName>
    </submittedName>
</protein>
<dbReference type="RefSeq" id="WP_171580041.1">
    <property type="nucleotide sequence ID" value="NZ_JAAVLX010000004.1"/>
</dbReference>
<comment type="caution">
    <text evidence="2">The sequence shown here is derived from an EMBL/GenBank/DDBJ whole genome shotgun (WGS) entry which is preliminary data.</text>
</comment>
<dbReference type="EMBL" id="JAAVLX010000004">
    <property type="protein sequence ID" value="NOJ40810.1"/>
    <property type="molecule type" value="Genomic_DNA"/>
</dbReference>
<name>A0A7Y4GRU0_9BRAD</name>
<sequence length="109" mass="12142">MLVALAAVLLVLTVAARWLYGVSPYAQFLKLVYSDIPVQVVPVELVQGTPVTFRTRIIQHNIYYLNLLVSFDNDEQRVGVDDFIGGPIGQPGNVARRPGKPNRRSDHRA</sequence>
<keyword evidence="3" id="KW-1185">Reference proteome</keyword>